<dbReference type="Proteomes" id="UP001501736">
    <property type="component" value="Unassembled WGS sequence"/>
</dbReference>
<dbReference type="InterPro" id="IPR017520">
    <property type="entry name" value="CHP03086"/>
</dbReference>
<keyword evidence="3" id="KW-1185">Reference proteome</keyword>
<evidence type="ECO:0000313" key="2">
    <source>
        <dbReference type="EMBL" id="GAA3283113.1"/>
    </source>
</evidence>
<dbReference type="Pfam" id="PF11716">
    <property type="entry name" value="MDMPI_N"/>
    <property type="match status" value="1"/>
</dbReference>
<dbReference type="RefSeq" id="WP_344719123.1">
    <property type="nucleotide sequence ID" value="NZ_BAAAYG010000004.1"/>
</dbReference>
<organism evidence="2 3">
    <name type="scientific">Nesterenkonia halobia</name>
    <dbReference type="NCBI Taxonomy" id="37922"/>
    <lineage>
        <taxon>Bacteria</taxon>
        <taxon>Bacillati</taxon>
        <taxon>Actinomycetota</taxon>
        <taxon>Actinomycetes</taxon>
        <taxon>Micrococcales</taxon>
        <taxon>Micrococcaceae</taxon>
        <taxon>Nesterenkonia</taxon>
    </lineage>
</organism>
<gene>
    <name evidence="2" type="ORF">GCM10020260_11360</name>
</gene>
<name>A0ABP6RCT5_9MICC</name>
<evidence type="ECO:0000313" key="3">
    <source>
        <dbReference type="Proteomes" id="UP001501736"/>
    </source>
</evidence>
<feature type="domain" description="Mycothiol-dependent maleylpyruvate isomerase metal-binding" evidence="1">
    <location>
        <begin position="10"/>
        <end position="124"/>
    </location>
</feature>
<protein>
    <recommendedName>
        <fullName evidence="1">Mycothiol-dependent maleylpyruvate isomerase metal-binding domain-containing protein</fullName>
    </recommendedName>
</protein>
<dbReference type="InterPro" id="IPR024344">
    <property type="entry name" value="MDMPI_metal-binding"/>
</dbReference>
<dbReference type="InterPro" id="IPR034660">
    <property type="entry name" value="DinB/YfiT-like"/>
</dbReference>
<comment type="caution">
    <text evidence="2">The sequence shown here is derived from an EMBL/GenBank/DDBJ whole genome shotgun (WGS) entry which is preliminary data.</text>
</comment>
<dbReference type="SUPFAM" id="SSF109854">
    <property type="entry name" value="DinB/YfiT-like putative metalloenzymes"/>
    <property type="match status" value="1"/>
</dbReference>
<dbReference type="EMBL" id="BAAAYG010000004">
    <property type="protein sequence ID" value="GAA3283113.1"/>
    <property type="molecule type" value="Genomic_DNA"/>
</dbReference>
<evidence type="ECO:0000259" key="1">
    <source>
        <dbReference type="Pfam" id="PF11716"/>
    </source>
</evidence>
<dbReference type="NCBIfam" id="TIGR03086">
    <property type="entry name" value="TIGR03086 family metal-binding protein"/>
    <property type="match status" value="1"/>
</dbReference>
<proteinExistence type="predicted"/>
<dbReference type="Gene3D" id="1.20.120.450">
    <property type="entry name" value="dinb family like domain"/>
    <property type="match status" value="1"/>
</dbReference>
<reference evidence="3" key="1">
    <citation type="journal article" date="2019" name="Int. J. Syst. Evol. Microbiol.">
        <title>The Global Catalogue of Microorganisms (GCM) 10K type strain sequencing project: providing services to taxonomists for standard genome sequencing and annotation.</title>
        <authorList>
            <consortium name="The Broad Institute Genomics Platform"/>
            <consortium name="The Broad Institute Genome Sequencing Center for Infectious Disease"/>
            <person name="Wu L."/>
            <person name="Ma J."/>
        </authorList>
    </citation>
    <scope>NUCLEOTIDE SEQUENCE [LARGE SCALE GENOMIC DNA]</scope>
    <source>
        <strain evidence="3">JCM 11483</strain>
    </source>
</reference>
<dbReference type="NCBIfam" id="TIGR03083">
    <property type="entry name" value="maleylpyruvate isomerase family mycothiol-dependent enzyme"/>
    <property type="match status" value="1"/>
</dbReference>
<sequence>MSEIADRYTRLAADFRDTVDDVPSEQWQAASPCEGWTAHDVVAHVIHAHLMQLGFLDAAPEAPLPVDEDPLAALDVVVEAVAAALADPDIASRVIDGVAGPMTFAESIDGFLSFDLLIHRWDLAQAVGLTAVFDLTDVRWARGLADDLGEMLRADGVCGPARPVPAGADQQQRLLAHLGRRPE</sequence>
<dbReference type="InterPro" id="IPR017517">
    <property type="entry name" value="Maleyloyr_isom"/>
</dbReference>
<accession>A0ABP6RCT5</accession>